<dbReference type="Pfam" id="PF03372">
    <property type="entry name" value="Exo_endo_phos"/>
    <property type="match status" value="1"/>
</dbReference>
<organism evidence="2 3">
    <name type="scientific">Micromonospora tarensis</name>
    <dbReference type="NCBI Taxonomy" id="2806100"/>
    <lineage>
        <taxon>Bacteria</taxon>
        <taxon>Bacillati</taxon>
        <taxon>Actinomycetota</taxon>
        <taxon>Actinomycetes</taxon>
        <taxon>Micromonosporales</taxon>
        <taxon>Micromonosporaceae</taxon>
        <taxon>Micromonospora</taxon>
    </lineage>
</organism>
<keyword evidence="2" id="KW-0540">Nuclease</keyword>
<dbReference type="PANTHER" id="PTHR14859:SF15">
    <property type="entry name" value="ENDONUCLEASE_EXONUCLEASE_PHOSPHATASE DOMAIN-CONTAINING PROTEIN"/>
    <property type="match status" value="1"/>
</dbReference>
<dbReference type="PANTHER" id="PTHR14859">
    <property type="entry name" value="CALCOFLUOR WHITE HYPERSENSITIVE PROTEIN PRECURSOR"/>
    <property type="match status" value="1"/>
</dbReference>
<feature type="domain" description="Endonuclease/exonuclease/phosphatase" evidence="1">
    <location>
        <begin position="27"/>
        <end position="279"/>
    </location>
</feature>
<accession>A0ABS1YG25</accession>
<dbReference type="SUPFAM" id="SSF56219">
    <property type="entry name" value="DNase I-like"/>
    <property type="match status" value="1"/>
</dbReference>
<keyword evidence="3" id="KW-1185">Reference proteome</keyword>
<keyword evidence="2" id="KW-0378">Hydrolase</keyword>
<evidence type="ECO:0000313" key="2">
    <source>
        <dbReference type="EMBL" id="MBM0276317.1"/>
    </source>
</evidence>
<proteinExistence type="predicted"/>
<dbReference type="InterPro" id="IPR051916">
    <property type="entry name" value="GPI-anchor_lipid_remodeler"/>
</dbReference>
<gene>
    <name evidence="2" type="ORF">JM949_13145</name>
</gene>
<dbReference type="RefSeq" id="WP_203148774.1">
    <property type="nucleotide sequence ID" value="NZ_JAEVHL010000050.1"/>
</dbReference>
<comment type="caution">
    <text evidence="2">The sequence shown here is derived from an EMBL/GenBank/DDBJ whole genome shotgun (WGS) entry which is preliminary data.</text>
</comment>
<dbReference type="Proteomes" id="UP000622245">
    <property type="component" value="Unassembled WGS sequence"/>
</dbReference>
<dbReference type="InterPro" id="IPR005135">
    <property type="entry name" value="Endo/exonuclease/phosphatase"/>
</dbReference>
<dbReference type="EMBL" id="JAEVHL010000050">
    <property type="protein sequence ID" value="MBM0276317.1"/>
    <property type="molecule type" value="Genomic_DNA"/>
</dbReference>
<dbReference type="InterPro" id="IPR036691">
    <property type="entry name" value="Endo/exonu/phosph_ase_sf"/>
</dbReference>
<dbReference type="GO" id="GO:0004519">
    <property type="term" value="F:endonuclease activity"/>
    <property type="evidence" value="ECO:0007669"/>
    <property type="project" value="UniProtKB-KW"/>
</dbReference>
<keyword evidence="2" id="KW-0255">Endonuclease</keyword>
<dbReference type="Gene3D" id="3.60.10.10">
    <property type="entry name" value="Endonuclease/exonuclease/phosphatase"/>
    <property type="match status" value="1"/>
</dbReference>
<sequence length="290" mass="31975">MPGQYRITTNRHGYGGSLMVDSMARVMTWNIWWRFGPHWRDRQPGIRETLTRFRPDVVALQEVWAGDGTTQAHELADALGMHAVFAAPSYPPAPKHPDVVDWTDIDLGIAVLSRWPILDEVALVMPARHRSWDPVALVVRVDHPAGPLPIVAACLDYGTPYTDDRIAQGAFVADLATDPRFDGPCPVMLMGDLNAAVDSPVLRPVRDVLTDAWSAGNGPVDAVTLPSTHPSAPLEAGPELIDQRIDHIFFRPGREDQQILVEEVRLAGEPTEGIHPSDHKAVVADLRWRG</sequence>
<reference evidence="2 3" key="1">
    <citation type="submission" date="2021-01" db="EMBL/GenBank/DDBJ databases">
        <title>Draft genome sequence of Micromonospora sp. strain STR1s_6.</title>
        <authorList>
            <person name="Karlyshev A."/>
            <person name="Jawad R."/>
        </authorList>
    </citation>
    <scope>NUCLEOTIDE SEQUENCE [LARGE SCALE GENOMIC DNA]</scope>
    <source>
        <strain evidence="2 3">STR1S-6</strain>
    </source>
</reference>
<evidence type="ECO:0000259" key="1">
    <source>
        <dbReference type="Pfam" id="PF03372"/>
    </source>
</evidence>
<protein>
    <submittedName>
        <fullName evidence="2">Endonuclease/exonuclease/phosphatase family protein</fullName>
    </submittedName>
</protein>
<name>A0ABS1YG25_9ACTN</name>
<evidence type="ECO:0000313" key="3">
    <source>
        <dbReference type="Proteomes" id="UP000622245"/>
    </source>
</evidence>